<reference evidence="2 3" key="1">
    <citation type="submission" date="2019-03" db="EMBL/GenBank/DDBJ databases">
        <title>Genomic Encyclopedia of Type Strains, Phase IV (KMG-IV): sequencing the most valuable type-strain genomes for metagenomic binning, comparative biology and taxonomic classification.</title>
        <authorList>
            <person name="Goeker M."/>
        </authorList>
    </citation>
    <scope>NUCLEOTIDE SEQUENCE [LARGE SCALE GENOMIC DNA]</scope>
    <source>
        <strain evidence="2 3">DSM 45934</strain>
    </source>
</reference>
<evidence type="ECO:0000313" key="3">
    <source>
        <dbReference type="Proteomes" id="UP000295680"/>
    </source>
</evidence>
<accession>A0A4R2IPF6</accession>
<comment type="caution">
    <text evidence="2">The sequence shown here is derived from an EMBL/GenBank/DDBJ whole genome shotgun (WGS) entry which is preliminary data.</text>
</comment>
<dbReference type="EMBL" id="SLWS01000020">
    <property type="protein sequence ID" value="TCO45868.1"/>
    <property type="molecule type" value="Genomic_DNA"/>
</dbReference>
<dbReference type="Gene3D" id="1.25.10.10">
    <property type="entry name" value="Leucine-rich Repeat Variant"/>
    <property type="match status" value="5"/>
</dbReference>
<gene>
    <name evidence="2" type="ORF">EV192_12054</name>
</gene>
<proteinExistence type="predicted"/>
<protein>
    <submittedName>
        <fullName evidence="2">HEAT repeat protein</fullName>
    </submittedName>
</protein>
<evidence type="ECO:0000256" key="1">
    <source>
        <dbReference type="SAM" id="MobiDB-lite"/>
    </source>
</evidence>
<name>A0A4R2IPF6_9PSEU</name>
<dbReference type="InterPro" id="IPR016024">
    <property type="entry name" value="ARM-type_fold"/>
</dbReference>
<organism evidence="2 3">
    <name type="scientific">Actinocrispum wychmicini</name>
    <dbReference type="NCBI Taxonomy" id="1213861"/>
    <lineage>
        <taxon>Bacteria</taxon>
        <taxon>Bacillati</taxon>
        <taxon>Actinomycetota</taxon>
        <taxon>Actinomycetes</taxon>
        <taxon>Pseudonocardiales</taxon>
        <taxon>Pseudonocardiaceae</taxon>
        <taxon>Actinocrispum</taxon>
    </lineage>
</organism>
<dbReference type="InterPro" id="IPR004155">
    <property type="entry name" value="PBS_lyase_HEAT"/>
</dbReference>
<dbReference type="SUPFAM" id="SSF48371">
    <property type="entry name" value="ARM repeat"/>
    <property type="match status" value="1"/>
</dbReference>
<dbReference type="PANTHER" id="PTHR12697:SF5">
    <property type="entry name" value="DEOXYHYPUSINE HYDROXYLASE"/>
    <property type="match status" value="1"/>
</dbReference>
<evidence type="ECO:0000313" key="2">
    <source>
        <dbReference type="EMBL" id="TCO45868.1"/>
    </source>
</evidence>
<dbReference type="OrthoDB" id="3661251at2"/>
<dbReference type="Pfam" id="PF13646">
    <property type="entry name" value="HEAT_2"/>
    <property type="match status" value="4"/>
</dbReference>
<feature type="region of interest" description="Disordered" evidence="1">
    <location>
        <begin position="416"/>
        <end position="467"/>
    </location>
</feature>
<dbReference type="SMART" id="SM00567">
    <property type="entry name" value="EZ_HEAT"/>
    <property type="match status" value="9"/>
</dbReference>
<dbReference type="PANTHER" id="PTHR12697">
    <property type="entry name" value="PBS LYASE HEAT-LIKE PROTEIN"/>
    <property type="match status" value="1"/>
</dbReference>
<dbReference type="RefSeq" id="WP_132126066.1">
    <property type="nucleotide sequence ID" value="NZ_SLWS01000020.1"/>
</dbReference>
<sequence>MAAHPSNAVRAIAVSALAAVSTHQPIMVNALSDADPRVVAAAVRGLTAQTTASVFDQLVELLNRTERGWAWVCRAAAQRIAGSSHPRRLDILADALGHVDHGSAHDIARTLARAGDLRVAPVLIELLRAHSPSRCATAFVLGHLRVAEATSALIDALREPNIEQAKIVLEALGKIGSQQATPGIRAMLDHSCATVREAALLALARVGGPLVIPAALAATDDGDPTVRERAIRLLAKHGDHRAVGRLASACDGRHVRIALTGLVRLADASVVPTLVHTLLTTTDRQARKLAGQALAHTGTRTYLPTRHPNPLVRRAVIWVVGQRADPSDAHALITAMQDDDELVRARAAAALGGITDTTTLAKTVAPLTQALTDPKPRVRANAAIALGRTAPAELRDRLAGSLADPHPAVQAATTAALRPPAGNRPQPTEPAPTVVGGSDILDEPPRVPAQPSGSTGLGKELRGNKPS</sequence>
<dbReference type="InterPro" id="IPR011989">
    <property type="entry name" value="ARM-like"/>
</dbReference>
<dbReference type="AlphaFoldDB" id="A0A4R2IPF6"/>
<dbReference type="Proteomes" id="UP000295680">
    <property type="component" value="Unassembled WGS sequence"/>
</dbReference>
<keyword evidence="3" id="KW-1185">Reference proteome</keyword>
<dbReference type="GO" id="GO:0016491">
    <property type="term" value="F:oxidoreductase activity"/>
    <property type="evidence" value="ECO:0007669"/>
    <property type="project" value="TreeGrafter"/>
</dbReference>